<dbReference type="EMBL" id="LSFM01000022">
    <property type="protein sequence ID" value="OBY64358.1"/>
    <property type="molecule type" value="Genomic_DNA"/>
</dbReference>
<dbReference type="KEGG" id="pob:LPB03_04305"/>
<accession>A0A1B8TXM2</accession>
<evidence type="ECO:0000313" key="2">
    <source>
        <dbReference type="Proteomes" id="UP000092584"/>
    </source>
</evidence>
<dbReference type="STRING" id="1774273.LPB03_04305"/>
<protein>
    <submittedName>
        <fullName evidence="1">Uncharacterized protein</fullName>
    </submittedName>
</protein>
<evidence type="ECO:0000313" key="1">
    <source>
        <dbReference type="EMBL" id="OBY64358.1"/>
    </source>
</evidence>
<dbReference type="AlphaFoldDB" id="A0A1B8TXM2"/>
<gene>
    <name evidence="1" type="ORF">LPB3_08190</name>
</gene>
<sequence length="79" mass="9546">MGTLELRNKWKEAIISVDDRFLRMIDALHESYKKEDDFFDEIPPQIQELLKESREEIKKGEFSTHEEVMNRVKEKYNIS</sequence>
<comment type="caution">
    <text evidence="1">The sequence shown here is derived from an EMBL/GenBank/DDBJ whole genome shotgun (WGS) entry which is preliminary data.</text>
</comment>
<dbReference type="OrthoDB" id="1446355at2"/>
<dbReference type="Proteomes" id="UP000092584">
    <property type="component" value="Unassembled WGS sequence"/>
</dbReference>
<keyword evidence="2" id="KW-1185">Reference proteome</keyword>
<proteinExistence type="predicted"/>
<name>A0A1B8TXM2_9FLAO</name>
<organism evidence="1 2">
    <name type="scientific">Polaribacter vadi</name>
    <dbReference type="NCBI Taxonomy" id="1774273"/>
    <lineage>
        <taxon>Bacteria</taxon>
        <taxon>Pseudomonadati</taxon>
        <taxon>Bacteroidota</taxon>
        <taxon>Flavobacteriia</taxon>
        <taxon>Flavobacteriales</taxon>
        <taxon>Flavobacteriaceae</taxon>
    </lineage>
</organism>
<dbReference type="RefSeq" id="WP_065319107.1">
    <property type="nucleotide sequence ID" value="NZ_CP017477.1"/>
</dbReference>
<reference evidence="2" key="1">
    <citation type="submission" date="2016-02" db="EMBL/GenBank/DDBJ databases">
        <authorList>
            <person name="Shin S.-K."/>
            <person name="Yi H."/>
            <person name="Kim E."/>
        </authorList>
    </citation>
    <scope>NUCLEOTIDE SEQUENCE [LARGE SCALE GENOMIC DNA]</scope>
    <source>
        <strain evidence="2">LPB0003</strain>
    </source>
</reference>